<evidence type="ECO:0000313" key="3">
    <source>
        <dbReference type="Proteomes" id="UP000263273"/>
    </source>
</evidence>
<keyword evidence="1" id="KW-0732">Signal</keyword>
<evidence type="ECO:0000313" key="2">
    <source>
        <dbReference type="EMBL" id="HBK52434.1"/>
    </source>
</evidence>
<dbReference type="Proteomes" id="UP000263273">
    <property type="component" value="Unassembled WGS sequence"/>
</dbReference>
<dbReference type="EMBL" id="DNZF01000017">
    <property type="protein sequence ID" value="HBK52434.1"/>
    <property type="molecule type" value="Genomic_DNA"/>
</dbReference>
<feature type="chain" id="PRO_5038939079" evidence="1">
    <location>
        <begin position="22"/>
        <end position="311"/>
    </location>
</feature>
<comment type="caution">
    <text evidence="2">The sequence shown here is derived from an EMBL/GenBank/DDBJ whole genome shotgun (WGS) entry which is preliminary data.</text>
</comment>
<sequence>MDMKKALILSLILLLSFSLFACGVKGNQPQNPGQKEEQQQPAEESDEAAVANLVRSFGSKLQKVSLQAPVDVLKKSMQENYSEFLSPALLEIWQNDPQNAPGRLVSSPWPERIEIQEMKKTSEGIYEVNGEIIEVTSKEKENGGFAAKRPITLVAKKFEKRWLIDSVTPGDYEDADSITYKNTFYGFNFSLPKNWKGYTIVNSQWEGLATGDAQGAAIVETGPMISIRHPQWTADNPRQDIPIMVFTTSQWNSLQENEFHIGAAPIGPKELGSNAKYVFALPARYNFAFPTGYEEVEEILENNPLQPVEYP</sequence>
<feature type="signal peptide" evidence="1">
    <location>
        <begin position="1"/>
        <end position="21"/>
    </location>
</feature>
<organism evidence="2 3">
    <name type="scientific">Syntrophomonas wolfei</name>
    <dbReference type="NCBI Taxonomy" id="863"/>
    <lineage>
        <taxon>Bacteria</taxon>
        <taxon>Bacillati</taxon>
        <taxon>Bacillota</taxon>
        <taxon>Clostridia</taxon>
        <taxon>Eubacteriales</taxon>
        <taxon>Syntrophomonadaceae</taxon>
        <taxon>Syntrophomonas</taxon>
    </lineage>
</organism>
<gene>
    <name evidence="2" type="ORF">DDZ44_00655</name>
</gene>
<protein>
    <submittedName>
        <fullName evidence="2">Uncharacterized protein</fullName>
    </submittedName>
</protein>
<name>A0A354YTB7_9FIRM</name>
<dbReference type="STRING" id="378794.GCA_001570625_02358"/>
<accession>A0A354YTB7</accession>
<dbReference type="PROSITE" id="PS51257">
    <property type="entry name" value="PROKAR_LIPOPROTEIN"/>
    <property type="match status" value="1"/>
</dbReference>
<reference evidence="2 3" key="1">
    <citation type="journal article" date="2018" name="Nat. Biotechnol.">
        <title>A standardized bacterial taxonomy based on genome phylogeny substantially revises the tree of life.</title>
        <authorList>
            <person name="Parks D.H."/>
            <person name="Chuvochina M."/>
            <person name="Waite D.W."/>
            <person name="Rinke C."/>
            <person name="Skarshewski A."/>
            <person name="Chaumeil P.A."/>
            <person name="Hugenholtz P."/>
        </authorList>
    </citation>
    <scope>NUCLEOTIDE SEQUENCE [LARGE SCALE GENOMIC DNA]</scope>
    <source>
        <strain evidence="2">UBA10948</strain>
    </source>
</reference>
<dbReference type="AlphaFoldDB" id="A0A354YTB7"/>
<evidence type="ECO:0000256" key="1">
    <source>
        <dbReference type="SAM" id="SignalP"/>
    </source>
</evidence>
<proteinExistence type="predicted"/>